<comment type="subcellular location">
    <subcellularLocation>
        <location evidence="2">Peroxisome membrane</location>
        <topology evidence="2">Peripheral membrane protein</topology>
    </subcellularLocation>
</comment>
<evidence type="ECO:0000256" key="1">
    <source>
        <dbReference type="ARBA" id="ARBA00003594"/>
    </source>
</evidence>
<feature type="compositionally biased region" description="Low complexity" evidence="6">
    <location>
        <begin position="616"/>
        <end position="635"/>
    </location>
</feature>
<feature type="region of interest" description="Disordered" evidence="6">
    <location>
        <begin position="298"/>
        <end position="339"/>
    </location>
</feature>
<feature type="region of interest" description="Disordered" evidence="6">
    <location>
        <begin position="480"/>
        <end position="670"/>
    </location>
</feature>
<feature type="compositionally biased region" description="Basic and acidic residues" evidence="6">
    <location>
        <begin position="573"/>
        <end position="589"/>
    </location>
</feature>
<comment type="function">
    <text evidence="1">Required for peroxisome inheritance.</text>
</comment>
<evidence type="ECO:0000256" key="2">
    <source>
        <dbReference type="ARBA" id="ARBA00004421"/>
    </source>
</evidence>
<feature type="compositionally biased region" description="Polar residues" evidence="6">
    <location>
        <begin position="415"/>
        <end position="425"/>
    </location>
</feature>
<evidence type="ECO:0000256" key="3">
    <source>
        <dbReference type="ARBA" id="ARBA00010707"/>
    </source>
</evidence>
<feature type="region of interest" description="Disordered" evidence="6">
    <location>
        <begin position="415"/>
        <end position="444"/>
    </location>
</feature>
<dbReference type="Pfam" id="PF12634">
    <property type="entry name" value="Inp1"/>
    <property type="match status" value="1"/>
</dbReference>
<protein>
    <recommendedName>
        <fullName evidence="4">Inheritance of peroxisomes protein 1</fullName>
    </recommendedName>
</protein>
<feature type="region of interest" description="Disordered" evidence="6">
    <location>
        <begin position="1"/>
        <end position="21"/>
    </location>
</feature>
<dbReference type="GO" id="GO:0005780">
    <property type="term" value="C:extrinsic component of intraperoxisomal membrane"/>
    <property type="evidence" value="ECO:0007669"/>
    <property type="project" value="InterPro"/>
</dbReference>
<dbReference type="InterPro" id="IPR024758">
    <property type="entry name" value="Inp1"/>
</dbReference>
<feature type="region of interest" description="Disordered" evidence="6">
    <location>
        <begin position="245"/>
        <end position="280"/>
    </location>
</feature>
<feature type="compositionally biased region" description="Polar residues" evidence="6">
    <location>
        <begin position="546"/>
        <end position="557"/>
    </location>
</feature>
<comment type="caution">
    <text evidence="7">The sequence shown here is derived from an EMBL/GenBank/DDBJ whole genome shotgun (WGS) entry which is preliminary data.</text>
</comment>
<evidence type="ECO:0000313" key="7">
    <source>
        <dbReference type="EMBL" id="ROW07408.1"/>
    </source>
</evidence>
<reference evidence="7 8" key="1">
    <citation type="submission" date="2015-09" db="EMBL/GenBank/DDBJ databases">
        <title>Host preference determinants of Valsa canker pathogens revealed by comparative genomics.</title>
        <authorList>
            <person name="Yin Z."/>
            <person name="Huang L."/>
        </authorList>
    </citation>
    <scope>NUCLEOTIDE SEQUENCE [LARGE SCALE GENOMIC DNA]</scope>
    <source>
        <strain evidence="7 8">03-1</strain>
    </source>
</reference>
<feature type="region of interest" description="Disordered" evidence="6">
    <location>
        <begin position="804"/>
        <end position="837"/>
    </location>
</feature>
<dbReference type="Proteomes" id="UP000283895">
    <property type="component" value="Unassembled WGS sequence"/>
</dbReference>
<dbReference type="AlphaFoldDB" id="A0A423WVI5"/>
<evidence type="ECO:0000256" key="5">
    <source>
        <dbReference type="ARBA" id="ARBA00023136"/>
    </source>
</evidence>
<gene>
    <name evidence="7" type="ORF">VMCG_03724</name>
</gene>
<dbReference type="GO" id="GO:0045033">
    <property type="term" value="P:peroxisome inheritance"/>
    <property type="evidence" value="ECO:0007669"/>
    <property type="project" value="InterPro"/>
</dbReference>
<accession>A0A423WVI5</accession>
<name>A0A423WVI5_9PEZI</name>
<organism evidence="7 8">
    <name type="scientific">Cytospora schulzeri</name>
    <dbReference type="NCBI Taxonomy" id="448051"/>
    <lineage>
        <taxon>Eukaryota</taxon>
        <taxon>Fungi</taxon>
        <taxon>Dikarya</taxon>
        <taxon>Ascomycota</taxon>
        <taxon>Pezizomycotina</taxon>
        <taxon>Sordariomycetes</taxon>
        <taxon>Sordariomycetidae</taxon>
        <taxon>Diaporthales</taxon>
        <taxon>Cytosporaceae</taxon>
        <taxon>Cytospora</taxon>
    </lineage>
</organism>
<keyword evidence="5" id="KW-0472">Membrane</keyword>
<keyword evidence="8" id="KW-1185">Reference proteome</keyword>
<feature type="compositionally biased region" description="Polar residues" evidence="6">
    <location>
        <begin position="636"/>
        <end position="649"/>
    </location>
</feature>
<evidence type="ECO:0000256" key="4">
    <source>
        <dbReference type="ARBA" id="ARBA00021397"/>
    </source>
</evidence>
<feature type="compositionally biased region" description="Polar residues" evidence="6">
    <location>
        <begin position="492"/>
        <end position="501"/>
    </location>
</feature>
<comment type="similarity">
    <text evidence="3">Belongs to the INP1 family.</text>
</comment>
<sequence>MDHLRPPGTAMPFPAPRRHSTVPATFQPIFPRHNPEPAANGSVETLYNHPSVKIVAFTVGKSAFDRLGPADDTPGTLPTSSQLERTIAVGAFQIYRAPGSVAFLRCGSALQPILPKSQCWCLDEKSSKFALQIRRPNYWRIEVPSIDDEDIRLALMLRETLDKIMQFEKTPCPFERTFTVELPERPTTPVKKRPWTPTARTVAMNWPPMQQPVTPPPEFATRTRFYNPSARRHSDFGLETSHLSLAPATPETKPEAETETAGGSETKKSDTPTRPPSRRVSEMAFRPLVEEPEALTPPLTAIPPELAGKAKDNMPQITGTTTMTEDEKPDESKAASEAPSLTITQDVEHKREPIEIPMTSSPGEQASRRPAINTAQSAEPAVSAATVPNGSVVGSQEAHMEGKVPVKAIDTQMPSQVGEVQSPNEATDESGPREGGAFEGSGELRVKRTRLAAFASRRAATAPSLKLQTPTSTINNVVENAPQERTEPGSPAESSDSFHSTESWHSPIAPPSPPMSPSRTYPFPHENIPLARVGHDRRASDYEATPTATVWERNSTGAVAGSGQGTPMTPRGRTMETLEETKLDFKPSEEATSTLPIKPKVDPEEHAANSIADTDSLSTSWSSAASRVSSPGSNSLQHPPSTTSVSISHSTPRSLSPLPPPATLFTPRGGALRRLPSTAELQVRASSAVRTIRRIPSAILNKTCEMFFSPPAHLINIMLKVAARIAAGEWRGFVFGMGEEGEVVDVRWDWSDEHDLDEGAALEGWSEADFDFAGNGLGGVRGRRKARASFAAADLSRPRGKILEYQDPWATSSEDQDHDQGSGQAEDDDPSRSWGVD</sequence>
<proteinExistence type="inferred from homology"/>
<dbReference type="STRING" id="356882.A0A423WVI5"/>
<evidence type="ECO:0000313" key="8">
    <source>
        <dbReference type="Proteomes" id="UP000283895"/>
    </source>
</evidence>
<evidence type="ECO:0000256" key="6">
    <source>
        <dbReference type="SAM" id="MobiDB-lite"/>
    </source>
</evidence>
<dbReference type="OrthoDB" id="4097008at2759"/>
<dbReference type="EMBL" id="LKEA01000008">
    <property type="protein sequence ID" value="ROW07408.1"/>
    <property type="molecule type" value="Genomic_DNA"/>
</dbReference>